<feature type="compositionally biased region" description="Basic and acidic residues" evidence="1">
    <location>
        <begin position="14"/>
        <end position="30"/>
    </location>
</feature>
<proteinExistence type="predicted"/>
<protein>
    <submittedName>
        <fullName evidence="2">Uncharacterized protein</fullName>
    </submittedName>
</protein>
<feature type="region of interest" description="Disordered" evidence="1">
    <location>
        <begin position="1"/>
        <end position="39"/>
    </location>
</feature>
<organism evidence="2">
    <name type="scientific">Ditylum brightwellii</name>
    <dbReference type="NCBI Taxonomy" id="49249"/>
    <lineage>
        <taxon>Eukaryota</taxon>
        <taxon>Sar</taxon>
        <taxon>Stramenopiles</taxon>
        <taxon>Ochrophyta</taxon>
        <taxon>Bacillariophyta</taxon>
        <taxon>Mediophyceae</taxon>
        <taxon>Lithodesmiophycidae</taxon>
        <taxon>Lithodesmiales</taxon>
        <taxon>Lithodesmiaceae</taxon>
        <taxon>Ditylum</taxon>
    </lineage>
</organism>
<evidence type="ECO:0000313" key="3">
    <source>
        <dbReference type="EMBL" id="CAD9331212.1"/>
    </source>
</evidence>
<dbReference type="EMBL" id="HBGN01018341">
    <property type="protein sequence ID" value="CAD9331212.1"/>
    <property type="molecule type" value="Transcribed_RNA"/>
</dbReference>
<dbReference type="EMBL" id="HBGN01018340">
    <property type="protein sequence ID" value="CAD9331210.1"/>
    <property type="molecule type" value="Transcribed_RNA"/>
</dbReference>
<accession>A0A6U3RJ95</accession>
<feature type="region of interest" description="Disordered" evidence="1">
    <location>
        <begin position="59"/>
        <end position="90"/>
    </location>
</feature>
<evidence type="ECO:0000256" key="1">
    <source>
        <dbReference type="SAM" id="MobiDB-lite"/>
    </source>
</evidence>
<feature type="compositionally biased region" description="Basic and acidic residues" evidence="1">
    <location>
        <begin position="59"/>
        <end position="75"/>
    </location>
</feature>
<sequence>MSSEEKQGQSTIQEDPKEEIHDFESSHSYEVDNDTSLSSVEDDIARLKLELAKVKNETLTERSRARQLAREKDQMSEQLSQSLEDSQKDMAKLEELTDEVHKLRANHDTLDERQSELDVLIKDASSYRDRLQKSLEGEAEKSTVAWVLTLKHSITRDLSKETNNDSSKK</sequence>
<dbReference type="AlphaFoldDB" id="A0A6U3RJ95"/>
<gene>
    <name evidence="2" type="ORF">DBRI1063_LOCUS11692</name>
    <name evidence="3" type="ORF">DBRI1063_LOCUS11693</name>
</gene>
<reference evidence="2" key="1">
    <citation type="submission" date="2021-01" db="EMBL/GenBank/DDBJ databases">
        <authorList>
            <person name="Corre E."/>
            <person name="Pelletier E."/>
            <person name="Niang G."/>
            <person name="Scheremetjew M."/>
            <person name="Finn R."/>
            <person name="Kale V."/>
            <person name="Holt S."/>
            <person name="Cochrane G."/>
            <person name="Meng A."/>
            <person name="Brown T."/>
            <person name="Cohen L."/>
        </authorList>
    </citation>
    <scope>NUCLEOTIDE SEQUENCE</scope>
    <source>
        <strain evidence="2">Pop2</strain>
    </source>
</reference>
<evidence type="ECO:0000313" key="2">
    <source>
        <dbReference type="EMBL" id="CAD9331210.1"/>
    </source>
</evidence>
<name>A0A6U3RJ95_9STRA</name>